<feature type="transmembrane region" description="Helical" evidence="8">
    <location>
        <begin position="239"/>
        <end position="259"/>
    </location>
</feature>
<dbReference type="OrthoDB" id="5338069at2"/>
<dbReference type="SUPFAM" id="SSF103473">
    <property type="entry name" value="MFS general substrate transporter"/>
    <property type="match status" value="1"/>
</dbReference>
<feature type="domain" description="Major facilitator superfamily (MFS) profile" evidence="9">
    <location>
        <begin position="8"/>
        <end position="428"/>
    </location>
</feature>
<feature type="transmembrane region" description="Helical" evidence="8">
    <location>
        <begin position="338"/>
        <end position="356"/>
    </location>
</feature>
<feature type="transmembrane region" description="Helical" evidence="8">
    <location>
        <begin position="74"/>
        <end position="93"/>
    </location>
</feature>
<reference evidence="10 11" key="1">
    <citation type="submission" date="2018-11" db="EMBL/GenBank/DDBJ databases">
        <title>Phylogenetic determinants of toxin gene distribution in genomes of Brevibacillus laterosporus.</title>
        <authorList>
            <person name="Glare T.R."/>
            <person name="Durrant A."/>
            <person name="Berry C."/>
            <person name="Palma L."/>
            <person name="Ormskirk M."/>
            <person name="Cox M.O."/>
        </authorList>
    </citation>
    <scope>NUCLEOTIDE SEQUENCE [LARGE SCALE GENOMIC DNA]</scope>
    <source>
        <strain evidence="10 11">1821L</strain>
    </source>
</reference>
<evidence type="ECO:0000256" key="8">
    <source>
        <dbReference type="SAM" id="Phobius"/>
    </source>
</evidence>
<feature type="transmembrane region" description="Helical" evidence="8">
    <location>
        <begin position="315"/>
        <end position="332"/>
    </location>
</feature>
<organism evidence="10 11">
    <name type="scientific">Brevibacillus laterosporus</name>
    <name type="common">Bacillus laterosporus</name>
    <dbReference type="NCBI Taxonomy" id="1465"/>
    <lineage>
        <taxon>Bacteria</taxon>
        <taxon>Bacillati</taxon>
        <taxon>Bacillota</taxon>
        <taxon>Bacilli</taxon>
        <taxon>Bacillales</taxon>
        <taxon>Paenibacillaceae</taxon>
        <taxon>Brevibacillus</taxon>
    </lineage>
</organism>
<dbReference type="Pfam" id="PF07690">
    <property type="entry name" value="MFS_1"/>
    <property type="match status" value="2"/>
</dbReference>
<feature type="region of interest" description="Disordered" evidence="7">
    <location>
        <begin position="193"/>
        <end position="222"/>
    </location>
</feature>
<evidence type="ECO:0000256" key="6">
    <source>
        <dbReference type="ARBA" id="ARBA00023136"/>
    </source>
</evidence>
<keyword evidence="4 8" id="KW-0812">Transmembrane</keyword>
<dbReference type="InterPro" id="IPR036259">
    <property type="entry name" value="MFS_trans_sf"/>
</dbReference>
<dbReference type="GO" id="GO:0022857">
    <property type="term" value="F:transmembrane transporter activity"/>
    <property type="evidence" value="ECO:0007669"/>
    <property type="project" value="InterPro"/>
</dbReference>
<feature type="transmembrane region" description="Helical" evidence="8">
    <location>
        <begin position="99"/>
        <end position="119"/>
    </location>
</feature>
<evidence type="ECO:0000256" key="1">
    <source>
        <dbReference type="ARBA" id="ARBA00004651"/>
    </source>
</evidence>
<dbReference type="PANTHER" id="PTHR43414:SF6">
    <property type="entry name" value="MULTIDRUG RESISTANCE PROTEIN MDTG"/>
    <property type="match status" value="1"/>
</dbReference>
<feature type="transmembrane region" description="Helical" evidence="8">
    <location>
        <begin position="162"/>
        <end position="180"/>
    </location>
</feature>
<feature type="transmembrane region" description="Helical" evidence="8">
    <location>
        <begin position="9"/>
        <end position="30"/>
    </location>
</feature>
<dbReference type="PANTHER" id="PTHR43414">
    <property type="entry name" value="MULTIDRUG RESISTANCE PROTEIN MDTG"/>
    <property type="match status" value="1"/>
</dbReference>
<dbReference type="Proteomes" id="UP000319432">
    <property type="component" value="Chromosome"/>
</dbReference>
<proteinExistence type="predicted"/>
<sequence length="440" mass="48451">MTSEGKQPIVILSLITALCLLGDSMLYIVLPVHFSEVGLTSLAQVGLLLSVNRLVRLPLSPFINWLYQKVDRKICLLGAVSLAVLTTASYGFLHSFWMWIIIRSLWGLVWGILRLGAYLTIVDIATDKNRGQLTGTYNGLYRLGSLFGMLLGGWLADQFGMQFTALLFAVGTLCGIPYILRVISTKPKLVASDRSSNASPSSESSNTTKSPEAPVTYTQQSADGMPDVKSIWKNRQMSFSLLTGALIAMLFQGIFSGGVSQLLAYYYSEPLLLAGLTLGAATLAGFLQAMRWIWEPWLAPWIGRVSDGKWGRRQLLWSSLFCTAICLFFIPIEKSLCWMIVVLLLVQLLATALTTLSDTHASDIAAIHSQHKGTILTAYTMAVDLGAALGPLIGLSVIQLWSPLPLYWGACLVIFLLSITWYLTKEKRLDTSDHIKKTCR</sequence>
<keyword evidence="6 8" id="KW-0472">Membrane</keyword>
<feature type="transmembrane region" description="Helical" evidence="8">
    <location>
        <begin position="406"/>
        <end position="424"/>
    </location>
</feature>
<evidence type="ECO:0000256" key="2">
    <source>
        <dbReference type="ARBA" id="ARBA00022448"/>
    </source>
</evidence>
<dbReference type="InterPro" id="IPR020846">
    <property type="entry name" value="MFS_dom"/>
</dbReference>
<dbReference type="PROSITE" id="PS50850">
    <property type="entry name" value="MFS"/>
    <property type="match status" value="1"/>
</dbReference>
<dbReference type="Gene3D" id="1.20.1250.20">
    <property type="entry name" value="MFS general substrate transporter like domains"/>
    <property type="match status" value="1"/>
</dbReference>
<feature type="transmembrane region" description="Helical" evidence="8">
    <location>
        <begin position="376"/>
        <end position="400"/>
    </location>
</feature>
<dbReference type="EMBL" id="CP033464">
    <property type="protein sequence ID" value="QDX92737.1"/>
    <property type="molecule type" value="Genomic_DNA"/>
</dbReference>
<feature type="transmembrane region" description="Helical" evidence="8">
    <location>
        <begin position="271"/>
        <end position="294"/>
    </location>
</feature>
<keyword evidence="11" id="KW-1185">Reference proteome</keyword>
<dbReference type="AlphaFoldDB" id="A0A518V6U1"/>
<keyword evidence="5 8" id="KW-1133">Transmembrane helix</keyword>
<gene>
    <name evidence="10" type="ORF">EEL30_10730</name>
</gene>
<feature type="compositionally biased region" description="Low complexity" evidence="7">
    <location>
        <begin position="193"/>
        <end position="212"/>
    </location>
</feature>
<dbReference type="InterPro" id="IPR011701">
    <property type="entry name" value="MFS"/>
</dbReference>
<feature type="transmembrane region" description="Helical" evidence="8">
    <location>
        <begin position="42"/>
        <end position="67"/>
    </location>
</feature>
<evidence type="ECO:0000313" key="10">
    <source>
        <dbReference type="EMBL" id="QDX92737.1"/>
    </source>
</evidence>
<evidence type="ECO:0000256" key="7">
    <source>
        <dbReference type="SAM" id="MobiDB-lite"/>
    </source>
</evidence>
<feature type="transmembrane region" description="Helical" evidence="8">
    <location>
        <begin position="139"/>
        <end position="156"/>
    </location>
</feature>
<keyword evidence="3" id="KW-1003">Cell membrane</keyword>
<protein>
    <submittedName>
        <fullName evidence="10">MFS transporter</fullName>
    </submittedName>
</protein>
<dbReference type="GO" id="GO:0005886">
    <property type="term" value="C:plasma membrane"/>
    <property type="evidence" value="ECO:0007669"/>
    <property type="project" value="UniProtKB-SubCell"/>
</dbReference>
<evidence type="ECO:0000313" key="11">
    <source>
        <dbReference type="Proteomes" id="UP000319432"/>
    </source>
</evidence>
<evidence type="ECO:0000256" key="3">
    <source>
        <dbReference type="ARBA" id="ARBA00022475"/>
    </source>
</evidence>
<name>A0A518V6U1_BRELA</name>
<evidence type="ECO:0000256" key="5">
    <source>
        <dbReference type="ARBA" id="ARBA00022989"/>
    </source>
</evidence>
<accession>A0A518V6U1</accession>
<evidence type="ECO:0000256" key="4">
    <source>
        <dbReference type="ARBA" id="ARBA00022692"/>
    </source>
</evidence>
<evidence type="ECO:0000259" key="9">
    <source>
        <dbReference type="PROSITE" id="PS50850"/>
    </source>
</evidence>
<keyword evidence="2" id="KW-0813">Transport</keyword>
<comment type="subcellular location">
    <subcellularLocation>
        <location evidence="1">Cell membrane</location>
        <topology evidence="1">Multi-pass membrane protein</topology>
    </subcellularLocation>
</comment>